<dbReference type="EMBL" id="CP053985">
    <property type="protein sequence ID" value="QKH38089.1"/>
    <property type="molecule type" value="Genomic_DNA"/>
</dbReference>
<name>A0A7D4E348_9BURK</name>
<sequence length="175" mass="18527">MAIDGEPRNGDFARYIENLTRAGGTTPGQVPNKRAGSRQSATPVPPPPPAPAPRSDTLSSAPWGNPAPPPLQSRQAPTAPGQEDAATVSMARHATQRKIGVILTVGGVLAGWAAARIIFEALRGPGFDLDEAMPAVFLAFFAIMLFKAARNARNPRNKTPLPPLKRSSYRKDGEA</sequence>
<keyword evidence="4" id="KW-1185">Reference proteome</keyword>
<reference evidence="3 4" key="1">
    <citation type="submission" date="2020-05" db="EMBL/GenBank/DDBJ databases">
        <title>FDA dAtabase for Regulatory Grade micrObial Sequences (FDA-ARGOS): Supporting development and validation of Infectious Disease Dx tests.</title>
        <authorList>
            <person name="Sproer C."/>
            <person name="Gronow S."/>
            <person name="Severitt S."/>
            <person name="Schroder I."/>
            <person name="Tallon L."/>
            <person name="Sadzewicz L."/>
            <person name="Zhao X."/>
            <person name="Vavikolanu K."/>
            <person name="Mehta A."/>
            <person name="Aluvathingal J."/>
            <person name="Nadendla S."/>
            <person name="Myers T."/>
            <person name="Yan Y."/>
            <person name="Sichtig H."/>
        </authorList>
    </citation>
    <scope>NUCLEOTIDE SEQUENCE [LARGE SCALE GENOMIC DNA]</scope>
    <source>
        <strain evidence="3 4">FDAARGOS_790</strain>
    </source>
</reference>
<proteinExistence type="predicted"/>
<dbReference type="Proteomes" id="UP000500970">
    <property type="component" value="Chromosome"/>
</dbReference>
<feature type="region of interest" description="Disordered" evidence="1">
    <location>
        <begin position="1"/>
        <end position="91"/>
    </location>
</feature>
<dbReference type="KEGG" id="apes:FOC84_25400"/>
<feature type="region of interest" description="Disordered" evidence="1">
    <location>
        <begin position="154"/>
        <end position="175"/>
    </location>
</feature>
<organism evidence="3 4">
    <name type="scientific">Achromobacter pestifer</name>
    <dbReference type="NCBI Taxonomy" id="1353889"/>
    <lineage>
        <taxon>Bacteria</taxon>
        <taxon>Pseudomonadati</taxon>
        <taxon>Pseudomonadota</taxon>
        <taxon>Betaproteobacteria</taxon>
        <taxon>Burkholderiales</taxon>
        <taxon>Alcaligenaceae</taxon>
        <taxon>Achromobacter</taxon>
    </lineage>
</organism>
<evidence type="ECO:0000256" key="1">
    <source>
        <dbReference type="SAM" id="MobiDB-lite"/>
    </source>
</evidence>
<evidence type="ECO:0000256" key="2">
    <source>
        <dbReference type="SAM" id="Phobius"/>
    </source>
</evidence>
<evidence type="ECO:0000313" key="4">
    <source>
        <dbReference type="Proteomes" id="UP000500970"/>
    </source>
</evidence>
<protein>
    <submittedName>
        <fullName evidence="3">Uncharacterized protein</fullName>
    </submittedName>
</protein>
<gene>
    <name evidence="3" type="ORF">FOC84_25400</name>
</gene>
<feature type="compositionally biased region" description="Basic and acidic residues" evidence="1">
    <location>
        <begin position="1"/>
        <end position="11"/>
    </location>
</feature>
<dbReference type="AlphaFoldDB" id="A0A7D4E348"/>
<dbReference type="RefSeq" id="WP_173147132.1">
    <property type="nucleotide sequence ID" value="NZ_CP053985.1"/>
</dbReference>
<feature type="transmembrane region" description="Helical" evidence="2">
    <location>
        <begin position="131"/>
        <end position="149"/>
    </location>
</feature>
<accession>A0A7D4E348</accession>
<feature type="compositionally biased region" description="Pro residues" evidence="1">
    <location>
        <begin position="43"/>
        <end position="52"/>
    </location>
</feature>
<keyword evidence="2" id="KW-0472">Membrane</keyword>
<keyword evidence="2" id="KW-0812">Transmembrane</keyword>
<evidence type="ECO:0000313" key="3">
    <source>
        <dbReference type="EMBL" id="QKH38089.1"/>
    </source>
</evidence>
<keyword evidence="2" id="KW-1133">Transmembrane helix</keyword>
<feature type="transmembrane region" description="Helical" evidence="2">
    <location>
        <begin position="99"/>
        <end position="119"/>
    </location>
</feature>